<protein>
    <submittedName>
        <fullName evidence="2">Uncharacterized protein</fullName>
    </submittedName>
</protein>
<keyword evidence="3" id="KW-1185">Reference proteome</keyword>
<evidence type="ECO:0000256" key="1">
    <source>
        <dbReference type="SAM" id="MobiDB-lite"/>
    </source>
</evidence>
<dbReference type="OrthoDB" id="2590620at2759"/>
<evidence type="ECO:0000313" key="3">
    <source>
        <dbReference type="Proteomes" id="UP000054144"/>
    </source>
</evidence>
<feature type="compositionally biased region" description="Polar residues" evidence="1">
    <location>
        <begin position="30"/>
        <end position="42"/>
    </location>
</feature>
<feature type="region of interest" description="Disordered" evidence="1">
    <location>
        <begin position="1"/>
        <end position="71"/>
    </location>
</feature>
<evidence type="ECO:0000313" key="2">
    <source>
        <dbReference type="EMBL" id="KIY42946.1"/>
    </source>
</evidence>
<dbReference type="AlphaFoldDB" id="A0A0D7A1Y8"/>
<dbReference type="Proteomes" id="UP000054144">
    <property type="component" value="Unassembled WGS sequence"/>
</dbReference>
<dbReference type="EMBL" id="KN882150">
    <property type="protein sequence ID" value="KIY42946.1"/>
    <property type="molecule type" value="Genomic_DNA"/>
</dbReference>
<name>A0A0D7A1Y8_9AGAR</name>
<proteinExistence type="predicted"/>
<sequence>MSSKVSKFQADDDLSNGPWPDIRPARAGEYNSTSPTMPSSGESKIANGADSHSEPTSPSATTHKRKGSTGVLFNGKVETMIGTLIGNRSLKEKGAQKEERTLALKRREAEQDEVSRRDNEARIRRARAIGSGKNDGTRDMPMSGDY</sequence>
<accession>A0A0D7A1Y8</accession>
<feature type="region of interest" description="Disordered" evidence="1">
    <location>
        <begin position="90"/>
        <end position="146"/>
    </location>
</feature>
<organism evidence="2 3">
    <name type="scientific">Fistulina hepatica ATCC 64428</name>
    <dbReference type="NCBI Taxonomy" id="1128425"/>
    <lineage>
        <taxon>Eukaryota</taxon>
        <taxon>Fungi</taxon>
        <taxon>Dikarya</taxon>
        <taxon>Basidiomycota</taxon>
        <taxon>Agaricomycotina</taxon>
        <taxon>Agaricomycetes</taxon>
        <taxon>Agaricomycetidae</taxon>
        <taxon>Agaricales</taxon>
        <taxon>Fistulinaceae</taxon>
        <taxon>Fistulina</taxon>
    </lineage>
</organism>
<feature type="compositionally biased region" description="Basic and acidic residues" evidence="1">
    <location>
        <begin position="90"/>
        <end position="123"/>
    </location>
</feature>
<reference evidence="2 3" key="1">
    <citation type="journal article" date="2015" name="Fungal Genet. Biol.">
        <title>Evolution of novel wood decay mechanisms in Agaricales revealed by the genome sequences of Fistulina hepatica and Cylindrobasidium torrendii.</title>
        <authorList>
            <person name="Floudas D."/>
            <person name="Held B.W."/>
            <person name="Riley R."/>
            <person name="Nagy L.G."/>
            <person name="Koehler G."/>
            <person name="Ransdell A.S."/>
            <person name="Younus H."/>
            <person name="Chow J."/>
            <person name="Chiniquy J."/>
            <person name="Lipzen A."/>
            <person name="Tritt A."/>
            <person name="Sun H."/>
            <person name="Haridas S."/>
            <person name="LaButti K."/>
            <person name="Ohm R.A."/>
            <person name="Kues U."/>
            <person name="Blanchette R.A."/>
            <person name="Grigoriev I.V."/>
            <person name="Minto R.E."/>
            <person name="Hibbett D.S."/>
        </authorList>
    </citation>
    <scope>NUCLEOTIDE SEQUENCE [LARGE SCALE GENOMIC DNA]</scope>
    <source>
        <strain evidence="2 3">ATCC 64428</strain>
    </source>
</reference>
<gene>
    <name evidence="2" type="ORF">FISHEDRAFT_63067</name>
</gene>